<accession>A0ABQ5A223</accession>
<proteinExistence type="predicted"/>
<name>A0ABQ5A223_9ASTR</name>
<dbReference type="Proteomes" id="UP001151760">
    <property type="component" value="Unassembled WGS sequence"/>
</dbReference>
<gene>
    <name evidence="1" type="ORF">Tco_0803270</name>
</gene>
<organism evidence="1 2">
    <name type="scientific">Tanacetum coccineum</name>
    <dbReference type="NCBI Taxonomy" id="301880"/>
    <lineage>
        <taxon>Eukaryota</taxon>
        <taxon>Viridiplantae</taxon>
        <taxon>Streptophyta</taxon>
        <taxon>Embryophyta</taxon>
        <taxon>Tracheophyta</taxon>
        <taxon>Spermatophyta</taxon>
        <taxon>Magnoliopsida</taxon>
        <taxon>eudicotyledons</taxon>
        <taxon>Gunneridae</taxon>
        <taxon>Pentapetalae</taxon>
        <taxon>asterids</taxon>
        <taxon>campanulids</taxon>
        <taxon>Asterales</taxon>
        <taxon>Asteraceae</taxon>
        <taxon>Asteroideae</taxon>
        <taxon>Anthemideae</taxon>
        <taxon>Anthemidinae</taxon>
        <taxon>Tanacetum</taxon>
    </lineage>
</organism>
<protein>
    <submittedName>
        <fullName evidence="1">Uncharacterized protein</fullName>
    </submittedName>
</protein>
<keyword evidence="2" id="KW-1185">Reference proteome</keyword>
<reference evidence="1" key="2">
    <citation type="submission" date="2022-01" db="EMBL/GenBank/DDBJ databases">
        <authorList>
            <person name="Yamashiro T."/>
            <person name="Shiraishi A."/>
            <person name="Satake H."/>
            <person name="Nakayama K."/>
        </authorList>
    </citation>
    <scope>NUCLEOTIDE SEQUENCE</scope>
</reference>
<evidence type="ECO:0000313" key="1">
    <source>
        <dbReference type="EMBL" id="GJS96302.1"/>
    </source>
</evidence>
<evidence type="ECO:0000313" key="2">
    <source>
        <dbReference type="Proteomes" id="UP001151760"/>
    </source>
</evidence>
<dbReference type="EMBL" id="BQNB010011876">
    <property type="protein sequence ID" value="GJS96302.1"/>
    <property type="molecule type" value="Genomic_DNA"/>
</dbReference>
<comment type="caution">
    <text evidence="1">The sequence shown here is derived from an EMBL/GenBank/DDBJ whole genome shotgun (WGS) entry which is preliminary data.</text>
</comment>
<reference evidence="1" key="1">
    <citation type="journal article" date="2022" name="Int. J. Mol. Sci.">
        <title>Draft Genome of Tanacetum Coccineum: Genomic Comparison of Closely Related Tanacetum-Family Plants.</title>
        <authorList>
            <person name="Yamashiro T."/>
            <person name="Shiraishi A."/>
            <person name="Nakayama K."/>
            <person name="Satake H."/>
        </authorList>
    </citation>
    <scope>NUCLEOTIDE SEQUENCE</scope>
</reference>
<sequence length="73" mass="7987">MDREVKQLRRSRVPIVKGELRVTRVSVTGVHLSGSGVRPRMGRDPCGCDIGWDRPWAVPSHCGLLGLSPLLAV</sequence>